<dbReference type="EMBL" id="CAMGYJ010000008">
    <property type="protein sequence ID" value="CAI0463325.1"/>
    <property type="molecule type" value="Genomic_DNA"/>
</dbReference>
<evidence type="ECO:0000256" key="1">
    <source>
        <dbReference type="SAM" id="MobiDB-lite"/>
    </source>
</evidence>
<accession>A0AAV0NXR7</accession>
<dbReference type="AlphaFoldDB" id="A0AAV0NXR7"/>
<proteinExistence type="predicted"/>
<feature type="compositionally biased region" description="Basic residues" evidence="1">
    <location>
        <begin position="34"/>
        <end position="48"/>
    </location>
</feature>
<reference evidence="2" key="1">
    <citation type="submission" date="2022-08" db="EMBL/GenBank/DDBJ databases">
        <authorList>
            <person name="Gutierrez-Valencia J."/>
        </authorList>
    </citation>
    <scope>NUCLEOTIDE SEQUENCE</scope>
</reference>
<evidence type="ECO:0000313" key="3">
    <source>
        <dbReference type="Proteomes" id="UP001154282"/>
    </source>
</evidence>
<dbReference type="Proteomes" id="UP001154282">
    <property type="component" value="Unassembled WGS sequence"/>
</dbReference>
<evidence type="ECO:0000313" key="2">
    <source>
        <dbReference type="EMBL" id="CAI0463325.1"/>
    </source>
</evidence>
<organism evidence="2 3">
    <name type="scientific">Linum tenue</name>
    <dbReference type="NCBI Taxonomy" id="586396"/>
    <lineage>
        <taxon>Eukaryota</taxon>
        <taxon>Viridiplantae</taxon>
        <taxon>Streptophyta</taxon>
        <taxon>Embryophyta</taxon>
        <taxon>Tracheophyta</taxon>
        <taxon>Spermatophyta</taxon>
        <taxon>Magnoliopsida</taxon>
        <taxon>eudicotyledons</taxon>
        <taxon>Gunneridae</taxon>
        <taxon>Pentapetalae</taxon>
        <taxon>rosids</taxon>
        <taxon>fabids</taxon>
        <taxon>Malpighiales</taxon>
        <taxon>Linaceae</taxon>
        <taxon>Linum</taxon>
    </lineage>
</organism>
<gene>
    <name evidence="2" type="ORF">LITE_LOCUS35721</name>
</gene>
<comment type="caution">
    <text evidence="2">The sequence shown here is derived from an EMBL/GenBank/DDBJ whole genome shotgun (WGS) entry which is preliminary data.</text>
</comment>
<protein>
    <submittedName>
        <fullName evidence="2">Uncharacterized protein</fullName>
    </submittedName>
</protein>
<name>A0AAV0NXR7_9ROSI</name>
<feature type="region of interest" description="Disordered" evidence="1">
    <location>
        <begin position="33"/>
        <end position="53"/>
    </location>
</feature>
<sequence>MLCFPFEVPKFGTLEISLKPKFKPFGSLSTLPRPLHRKGRRPRRHRSGLWRCPPRSVEGPDDSSFGVKPILSVAVEWQRNKRMLVSIKLLWNCSGWKLDLPPMWKDLRKGSDLVDGKARLCIHHLLHHHQQVAQDFQPKKNAQTGSKVYGRDCSPMECSFDSTAQCSAFCPLFDWRSETTEGCKLMTKGDLCCFKGI</sequence>
<keyword evidence="3" id="KW-1185">Reference proteome</keyword>